<gene>
    <name evidence="2" type="ORF">SNEC2469_LOCUS11326</name>
</gene>
<organism evidence="2 3">
    <name type="scientific">Symbiodinium necroappetens</name>
    <dbReference type="NCBI Taxonomy" id="1628268"/>
    <lineage>
        <taxon>Eukaryota</taxon>
        <taxon>Sar</taxon>
        <taxon>Alveolata</taxon>
        <taxon>Dinophyceae</taxon>
        <taxon>Suessiales</taxon>
        <taxon>Symbiodiniaceae</taxon>
        <taxon>Symbiodinium</taxon>
    </lineage>
</organism>
<accession>A0A812QZ56</accession>
<dbReference type="Proteomes" id="UP000601435">
    <property type="component" value="Unassembled WGS sequence"/>
</dbReference>
<protein>
    <submittedName>
        <fullName evidence="2">Uncharacterized protein</fullName>
    </submittedName>
</protein>
<feature type="non-terminal residue" evidence="2">
    <location>
        <position position="1"/>
    </location>
</feature>
<name>A0A812QZ56_9DINO</name>
<dbReference type="AlphaFoldDB" id="A0A812QZ56"/>
<evidence type="ECO:0000313" key="2">
    <source>
        <dbReference type="EMBL" id="CAE7412058.1"/>
    </source>
</evidence>
<proteinExistence type="predicted"/>
<reference evidence="2" key="1">
    <citation type="submission" date="2021-02" db="EMBL/GenBank/DDBJ databases">
        <authorList>
            <person name="Dougan E. K."/>
            <person name="Rhodes N."/>
            <person name="Thang M."/>
            <person name="Chan C."/>
        </authorList>
    </citation>
    <scope>NUCLEOTIDE SEQUENCE</scope>
</reference>
<keyword evidence="3" id="KW-1185">Reference proteome</keyword>
<comment type="caution">
    <text evidence="2">The sequence shown here is derived from an EMBL/GenBank/DDBJ whole genome shotgun (WGS) entry which is preliminary data.</text>
</comment>
<evidence type="ECO:0000313" key="3">
    <source>
        <dbReference type="Proteomes" id="UP000601435"/>
    </source>
</evidence>
<feature type="region of interest" description="Disordered" evidence="1">
    <location>
        <begin position="52"/>
        <end position="97"/>
    </location>
</feature>
<dbReference type="EMBL" id="CAJNJA010017966">
    <property type="protein sequence ID" value="CAE7412058.1"/>
    <property type="molecule type" value="Genomic_DNA"/>
</dbReference>
<feature type="non-terminal residue" evidence="2">
    <location>
        <position position="97"/>
    </location>
</feature>
<sequence length="97" mass="10348">RSGAAQRRLGLCGSTGRITASLEGHPRRAGAGPIRYCGLFAVCVGRRWCRRRSSSGCRCSARTPDTQHHPPYNGEGGPGDTQGIGPVQPIRRPLPGR</sequence>
<evidence type="ECO:0000256" key="1">
    <source>
        <dbReference type="SAM" id="MobiDB-lite"/>
    </source>
</evidence>